<dbReference type="EMBL" id="JAAAMJ010000005">
    <property type="protein sequence ID" value="NDV86965.1"/>
    <property type="molecule type" value="Genomic_DNA"/>
</dbReference>
<feature type="signal peptide" evidence="1">
    <location>
        <begin position="1"/>
        <end position="23"/>
    </location>
</feature>
<accession>A0A6L9MGM3</accession>
<proteinExistence type="predicted"/>
<evidence type="ECO:0000313" key="3">
    <source>
        <dbReference type="Proteomes" id="UP000476332"/>
    </source>
</evidence>
<evidence type="ECO:0000313" key="2">
    <source>
        <dbReference type="EMBL" id="NDV86965.1"/>
    </source>
</evidence>
<feature type="chain" id="PRO_5027099701" evidence="1">
    <location>
        <begin position="24"/>
        <end position="179"/>
    </location>
</feature>
<keyword evidence="1" id="KW-0732">Signal</keyword>
<comment type="caution">
    <text evidence="2">The sequence shown here is derived from an EMBL/GenBank/DDBJ whole genome shotgun (WGS) entry which is preliminary data.</text>
</comment>
<keyword evidence="3" id="KW-1185">Reference proteome</keyword>
<dbReference type="Proteomes" id="UP000476332">
    <property type="component" value="Unassembled WGS sequence"/>
</dbReference>
<reference evidence="2 3" key="1">
    <citation type="submission" date="2020-01" db="EMBL/GenBank/DDBJ databases">
        <title>Genomes of bacteria type strains.</title>
        <authorList>
            <person name="Chen J."/>
            <person name="Zhu S."/>
            <person name="Chen J."/>
        </authorList>
    </citation>
    <scope>NUCLEOTIDE SEQUENCE [LARGE SCALE GENOMIC DNA]</scope>
    <source>
        <strain evidence="2 3">KCTC 52919</strain>
    </source>
</reference>
<gene>
    <name evidence="2" type="ORF">GTW51_09640</name>
</gene>
<dbReference type="RefSeq" id="WP_163043706.1">
    <property type="nucleotide sequence ID" value="NZ_JAAAMJ010000005.1"/>
</dbReference>
<organism evidence="2 3">
    <name type="scientific">Aurantimonas aggregata</name>
    <dbReference type="NCBI Taxonomy" id="2047720"/>
    <lineage>
        <taxon>Bacteria</taxon>
        <taxon>Pseudomonadati</taxon>
        <taxon>Pseudomonadota</taxon>
        <taxon>Alphaproteobacteria</taxon>
        <taxon>Hyphomicrobiales</taxon>
        <taxon>Aurantimonadaceae</taxon>
        <taxon>Aurantimonas</taxon>
    </lineage>
</organism>
<name>A0A6L9MGM3_9HYPH</name>
<evidence type="ECO:0000256" key="1">
    <source>
        <dbReference type="SAM" id="SignalP"/>
    </source>
</evidence>
<sequence>MRPSFVFAAVLMAALSVAAPSKAADAMRGHAPSSATSTLPACDDAKVLAEVEDQFEYGAPRVLEAPLAILEFSGMFEKAYFPQITAGAPAVNPIERRYCQAQALISDHQQRTVYYVVEYPMGFAGSNGYLGIFSPLRGWRAEGCVLGLDAWHVYGANCESLRRFQPEGRTYAYPDYVTK</sequence>
<dbReference type="AlphaFoldDB" id="A0A6L9MGM3"/>
<protein>
    <submittedName>
        <fullName evidence="2">Uncharacterized protein</fullName>
    </submittedName>
</protein>